<dbReference type="PANTHER" id="PTHR43788">
    <property type="entry name" value="DNA2/NAM7 HELICASE FAMILY MEMBER"/>
    <property type="match status" value="1"/>
</dbReference>
<dbReference type="SUPFAM" id="SSF52540">
    <property type="entry name" value="P-loop containing nucleoside triphosphate hydrolases"/>
    <property type="match status" value="1"/>
</dbReference>
<dbReference type="Pfam" id="PF13087">
    <property type="entry name" value="AAA_12"/>
    <property type="match status" value="1"/>
</dbReference>
<evidence type="ECO:0000256" key="2">
    <source>
        <dbReference type="ARBA" id="ARBA00022741"/>
    </source>
</evidence>
<dbReference type="InterPro" id="IPR047187">
    <property type="entry name" value="SF1_C_Upf1"/>
</dbReference>
<keyword evidence="2" id="KW-0547">Nucleotide-binding</keyword>
<dbReference type="Proteomes" id="UP001589755">
    <property type="component" value="Unassembled WGS sequence"/>
</dbReference>
<dbReference type="InterPro" id="IPR041677">
    <property type="entry name" value="DNA2/NAM7_AAA_11"/>
</dbReference>
<dbReference type="InterPro" id="IPR041679">
    <property type="entry name" value="DNA2/NAM7-like_C"/>
</dbReference>
<dbReference type="GO" id="GO:0004386">
    <property type="term" value="F:helicase activity"/>
    <property type="evidence" value="ECO:0007669"/>
    <property type="project" value="UniProtKB-KW"/>
</dbReference>
<organism evidence="8 9">
    <name type="scientific">Chelativorans intermedius</name>
    <dbReference type="NCBI Taxonomy" id="515947"/>
    <lineage>
        <taxon>Bacteria</taxon>
        <taxon>Pseudomonadati</taxon>
        <taxon>Pseudomonadota</taxon>
        <taxon>Alphaproteobacteria</taxon>
        <taxon>Hyphomicrobiales</taxon>
        <taxon>Phyllobacteriaceae</taxon>
        <taxon>Chelativorans</taxon>
    </lineage>
</organism>
<dbReference type="InterPro" id="IPR050534">
    <property type="entry name" value="Coronavir_polyprotein_1ab"/>
</dbReference>
<sequence>MSSSHMTAVRKKNSAPLDSRFIFAEDSFARLTEGWDSHLRTAVGAADGESYLLRLFKKTGTALDDDLRAIVARGLRRIRRVLSSRRARDVLVEVLEIAEDPHEIAIVMMDPGGPISRASQRRRTREGRYLSSTSRGVFWRNMVRVAEALALCHDAGIVHGGVSMHAIFSHGDDRADYRLGGVEACVHISDGDLGGSGHLLRASAAVSFRQDWIDLAAVAGAILGLDSDNPPALLSVERRMLERLAAPPQFQLFDGAVVLDELRNVVTELDRVGSSAEGELVLYPSRGVVQSDLPTLTSGTIPAADSAAIMQFVADDLLSDGIRLVPDGQDTARLMTDLAIYNIRIKSDSVGMIEGAHQRRPNEWLHGAVDIVHRLHLSRRRASAEERVQNLGPGAKRWRDLLEPVHSADGTTDVPIWFALILLEAFTLLREQFRLYPVDVLAPAKAEPNVVWLASSDDAERDAKRETMGLRPTADALRRELKYDDGKANWTLSQTARLAMGRERVPELTYEGSSLINGKTAFAFGTNLPIPAGQRLFLRPRKETGTEQAIRRRLQNIVAARSNVELLRALDDPAQVAMDEMLRDIAVPGPPPADADMEESKIQAWESIVAGRSINVIVGPPGVGKTFLISHLVKSILHQTPDARILVSSQNHETLVHMEDELRKFLPKTSTIVVRVERSRSSEKAGALRRSSHSLLRSVAKPDPANAAIMANQLNQIIQALKPTDTSERSIADHALRDTDNLMLRSSDVTLATTSSHILEEMIADGEQFDWVFIEEAARANGAELIGALLLGNRRVMIGDHNQLSPFDAVDRQKFYDADRASELLRDANEKLAAISDLPSEVEVALNALKADPILLSDVLAISSRLEEPFRSIAERERTRTGDTGRPSTIANTLREQSRMHPAICEVVSNTFYERKLVSSDRVTTRKLAVECAGGFPASPVVILDVPSLSVVKRRAFEQTVKRSLRNEVEATALLEAMKNLRPVIRQDEPTPTLAVLSPYLAQVNHLERLLKPQIDVSAGTLFGFASPRGDGKFVYTSDSFQGGEADLVVASLVRNNVLVGTRALGFMKNPQRLNVLLSRAKQKLVLATSRQFIRNAVDGIEPDAVNDELGFLRIMLDEIARLSETEFPVVGRGATVIPVDEQGRLAW</sequence>
<keyword evidence="4 8" id="KW-0347">Helicase</keyword>
<evidence type="ECO:0000259" key="6">
    <source>
        <dbReference type="Pfam" id="PF13086"/>
    </source>
</evidence>
<gene>
    <name evidence="8" type="ORF">ACFFJ2_16790</name>
</gene>
<comment type="similarity">
    <text evidence="1">Belongs to the DNA2/NAM7 helicase family.</text>
</comment>
<evidence type="ECO:0000313" key="9">
    <source>
        <dbReference type="Proteomes" id="UP001589755"/>
    </source>
</evidence>
<evidence type="ECO:0000259" key="7">
    <source>
        <dbReference type="Pfam" id="PF13087"/>
    </source>
</evidence>
<feature type="domain" description="DNA2/NAM7 helicase-like C-terminal" evidence="7">
    <location>
        <begin position="889"/>
        <end position="1089"/>
    </location>
</feature>
<dbReference type="EC" id="3.6.4.-" evidence="8"/>
<evidence type="ECO:0000313" key="8">
    <source>
        <dbReference type="EMBL" id="MFC0210057.1"/>
    </source>
</evidence>
<accession>A0ABV6DBN9</accession>
<keyword evidence="3 8" id="KW-0378">Hydrolase</keyword>
<keyword evidence="5" id="KW-0067">ATP-binding</keyword>
<name>A0ABV6DBN9_9HYPH</name>
<proteinExistence type="inferred from homology"/>
<feature type="domain" description="DNA2/NAM7 helicase helicase" evidence="6">
    <location>
        <begin position="741"/>
        <end position="806"/>
    </location>
</feature>
<evidence type="ECO:0000256" key="5">
    <source>
        <dbReference type="ARBA" id="ARBA00022840"/>
    </source>
</evidence>
<protein>
    <submittedName>
        <fullName evidence="8">DEAD/DEAH box helicase</fullName>
        <ecNumber evidence="8">3.6.4.-</ecNumber>
    </submittedName>
</protein>
<comment type="caution">
    <text evidence="8">The sequence shown here is derived from an EMBL/GenBank/DDBJ whole genome shotgun (WGS) entry which is preliminary data.</text>
</comment>
<dbReference type="CDD" id="cd18808">
    <property type="entry name" value="SF1_C_Upf1"/>
    <property type="match status" value="1"/>
</dbReference>
<dbReference type="RefSeq" id="WP_261522700.1">
    <property type="nucleotide sequence ID" value="NZ_JAODNW010000037.1"/>
</dbReference>
<dbReference type="Pfam" id="PF13086">
    <property type="entry name" value="AAA_11"/>
    <property type="match status" value="1"/>
</dbReference>
<dbReference type="PANTHER" id="PTHR43788:SF8">
    <property type="entry name" value="DNA-BINDING PROTEIN SMUBP-2"/>
    <property type="match status" value="1"/>
</dbReference>
<keyword evidence="9" id="KW-1185">Reference proteome</keyword>
<reference evidence="8 9" key="1">
    <citation type="submission" date="2024-09" db="EMBL/GenBank/DDBJ databases">
        <authorList>
            <person name="Sun Q."/>
            <person name="Mori K."/>
        </authorList>
    </citation>
    <scope>NUCLEOTIDE SEQUENCE [LARGE SCALE GENOMIC DNA]</scope>
    <source>
        <strain evidence="8 9">CCM 8543</strain>
    </source>
</reference>
<evidence type="ECO:0000256" key="1">
    <source>
        <dbReference type="ARBA" id="ARBA00007913"/>
    </source>
</evidence>
<evidence type="ECO:0000256" key="3">
    <source>
        <dbReference type="ARBA" id="ARBA00022801"/>
    </source>
</evidence>
<dbReference type="EMBL" id="JBHLXD010000037">
    <property type="protein sequence ID" value="MFC0210057.1"/>
    <property type="molecule type" value="Genomic_DNA"/>
</dbReference>
<evidence type="ECO:0000256" key="4">
    <source>
        <dbReference type="ARBA" id="ARBA00022806"/>
    </source>
</evidence>
<dbReference type="GO" id="GO:0016787">
    <property type="term" value="F:hydrolase activity"/>
    <property type="evidence" value="ECO:0007669"/>
    <property type="project" value="UniProtKB-KW"/>
</dbReference>
<dbReference type="InterPro" id="IPR027417">
    <property type="entry name" value="P-loop_NTPase"/>
</dbReference>
<dbReference type="Gene3D" id="3.40.50.300">
    <property type="entry name" value="P-loop containing nucleotide triphosphate hydrolases"/>
    <property type="match status" value="2"/>
</dbReference>